<evidence type="ECO:0000256" key="1">
    <source>
        <dbReference type="ARBA" id="ARBA00001933"/>
    </source>
</evidence>
<dbReference type="SUPFAM" id="SSF55904">
    <property type="entry name" value="Ornithine decarboxylase C-terminal domain"/>
    <property type="match status" value="1"/>
</dbReference>
<dbReference type="Pfam" id="PF01276">
    <property type="entry name" value="OKR_DC_1"/>
    <property type="match status" value="1"/>
</dbReference>
<feature type="domain" description="Orn/Lys/Arg decarboxylase C-terminal" evidence="7">
    <location>
        <begin position="472"/>
        <end position="528"/>
    </location>
</feature>
<dbReference type="SUPFAM" id="SSF51905">
    <property type="entry name" value="FAD/NAD(P)-binding domain"/>
    <property type="match status" value="1"/>
</dbReference>
<dbReference type="InterPro" id="IPR015421">
    <property type="entry name" value="PyrdxlP-dep_Trfase_major"/>
</dbReference>
<dbReference type="PANTHER" id="PTHR43277:SF4">
    <property type="entry name" value="ARGININE DECARBOXYLASE"/>
    <property type="match status" value="1"/>
</dbReference>
<evidence type="ECO:0000259" key="6">
    <source>
        <dbReference type="Pfam" id="PF01276"/>
    </source>
</evidence>
<dbReference type="Proteomes" id="UP000245207">
    <property type="component" value="Unassembled WGS sequence"/>
</dbReference>
<dbReference type="InterPro" id="IPR052357">
    <property type="entry name" value="Orn_Lys_Arg_decarboxylase-I"/>
</dbReference>
<dbReference type="GO" id="GO:0016491">
    <property type="term" value="F:oxidoreductase activity"/>
    <property type="evidence" value="ECO:0007669"/>
    <property type="project" value="InterPro"/>
</dbReference>
<dbReference type="Pfam" id="PF03711">
    <property type="entry name" value="OKR_DC_1_C"/>
    <property type="match status" value="1"/>
</dbReference>
<dbReference type="PANTHER" id="PTHR43277">
    <property type="entry name" value="ARGININE DECARBOXYLASE"/>
    <property type="match status" value="1"/>
</dbReference>
<evidence type="ECO:0000313" key="9">
    <source>
        <dbReference type="EMBL" id="PWA48084.1"/>
    </source>
</evidence>
<accession>A0A2U1LGF7</accession>
<evidence type="ECO:0000259" key="7">
    <source>
        <dbReference type="Pfam" id="PF03711"/>
    </source>
</evidence>
<dbReference type="InterPro" id="IPR008286">
    <property type="entry name" value="Prn/Lys/Arg_de-COase_C"/>
</dbReference>
<evidence type="ECO:0000256" key="5">
    <source>
        <dbReference type="ARBA" id="ARBA00023239"/>
    </source>
</evidence>
<dbReference type="Gene3D" id="3.50.50.60">
    <property type="entry name" value="FAD/NAD(P)-binding domain"/>
    <property type="match status" value="1"/>
</dbReference>
<dbReference type="EMBL" id="PKPP01009508">
    <property type="protein sequence ID" value="PWA48084.1"/>
    <property type="molecule type" value="Genomic_DNA"/>
</dbReference>
<evidence type="ECO:0000259" key="8">
    <source>
        <dbReference type="Pfam" id="PF07992"/>
    </source>
</evidence>
<organism evidence="9 10">
    <name type="scientific">Artemisia annua</name>
    <name type="common">Sweet wormwood</name>
    <dbReference type="NCBI Taxonomy" id="35608"/>
    <lineage>
        <taxon>Eukaryota</taxon>
        <taxon>Viridiplantae</taxon>
        <taxon>Streptophyta</taxon>
        <taxon>Embryophyta</taxon>
        <taxon>Tracheophyta</taxon>
        <taxon>Spermatophyta</taxon>
        <taxon>Magnoliopsida</taxon>
        <taxon>eudicotyledons</taxon>
        <taxon>Gunneridae</taxon>
        <taxon>Pentapetalae</taxon>
        <taxon>asterids</taxon>
        <taxon>campanulids</taxon>
        <taxon>Asterales</taxon>
        <taxon>Asteraceae</taxon>
        <taxon>Asteroideae</taxon>
        <taxon>Anthemideae</taxon>
        <taxon>Artemisiinae</taxon>
        <taxon>Artemisia</taxon>
    </lineage>
</organism>
<gene>
    <name evidence="9" type="ORF">CTI12_AA492740</name>
</gene>
<dbReference type="InterPro" id="IPR036188">
    <property type="entry name" value="FAD/NAD-bd_sf"/>
</dbReference>
<dbReference type="InterPro" id="IPR023753">
    <property type="entry name" value="FAD/NAD-binding_dom"/>
</dbReference>
<dbReference type="InterPro" id="IPR000310">
    <property type="entry name" value="Orn/Lys/Arg_deCO2ase_major_dom"/>
</dbReference>
<evidence type="ECO:0000256" key="3">
    <source>
        <dbReference type="ARBA" id="ARBA00022793"/>
    </source>
</evidence>
<evidence type="ECO:0000313" key="10">
    <source>
        <dbReference type="Proteomes" id="UP000245207"/>
    </source>
</evidence>
<proteinExistence type="inferred from homology"/>
<dbReference type="CDD" id="cd00615">
    <property type="entry name" value="Orn_deC_like"/>
    <property type="match status" value="1"/>
</dbReference>
<dbReference type="InterPro" id="IPR036633">
    <property type="entry name" value="Prn/Lys/Arg_de-COase_C_sf"/>
</dbReference>
<feature type="domain" description="Orn/Lys/Arg decarboxylases family 1 pyridoxal-P attachment site" evidence="6">
    <location>
        <begin position="62"/>
        <end position="383"/>
    </location>
</feature>
<name>A0A2U1LGF7_ARTAN</name>
<feature type="domain" description="FAD/NAD(P)-binding" evidence="8">
    <location>
        <begin position="734"/>
        <end position="811"/>
    </location>
</feature>
<dbReference type="STRING" id="35608.A0A2U1LGF7"/>
<keyword evidence="10" id="KW-1185">Reference proteome</keyword>
<comment type="cofactor">
    <cofactor evidence="1">
        <name>pyridoxal 5'-phosphate</name>
        <dbReference type="ChEBI" id="CHEBI:597326"/>
    </cofactor>
</comment>
<dbReference type="Gene3D" id="3.90.100.10">
    <property type="entry name" value="Orn/Lys/Arg decarboxylase, C-terminal domain"/>
    <property type="match status" value="1"/>
</dbReference>
<dbReference type="Pfam" id="PF07992">
    <property type="entry name" value="Pyr_redox_2"/>
    <property type="match status" value="1"/>
</dbReference>
<evidence type="ECO:0000256" key="4">
    <source>
        <dbReference type="ARBA" id="ARBA00022898"/>
    </source>
</evidence>
<dbReference type="Gene3D" id="3.40.640.10">
    <property type="entry name" value="Type I PLP-dependent aspartate aminotransferase-like (Major domain)"/>
    <property type="match status" value="1"/>
</dbReference>
<dbReference type="OrthoDB" id="5978656at2759"/>
<dbReference type="AlphaFoldDB" id="A0A2U1LGF7"/>
<evidence type="ECO:0000256" key="2">
    <source>
        <dbReference type="ARBA" id="ARBA00010671"/>
    </source>
</evidence>
<reference evidence="9 10" key="1">
    <citation type="journal article" date="2018" name="Mol. Plant">
        <title>The genome of Artemisia annua provides insight into the evolution of Asteraceae family and artemisinin biosynthesis.</title>
        <authorList>
            <person name="Shen Q."/>
            <person name="Zhang L."/>
            <person name="Liao Z."/>
            <person name="Wang S."/>
            <person name="Yan T."/>
            <person name="Shi P."/>
            <person name="Liu M."/>
            <person name="Fu X."/>
            <person name="Pan Q."/>
            <person name="Wang Y."/>
            <person name="Lv Z."/>
            <person name="Lu X."/>
            <person name="Zhang F."/>
            <person name="Jiang W."/>
            <person name="Ma Y."/>
            <person name="Chen M."/>
            <person name="Hao X."/>
            <person name="Li L."/>
            <person name="Tang Y."/>
            <person name="Lv G."/>
            <person name="Zhou Y."/>
            <person name="Sun X."/>
            <person name="Brodelius P.E."/>
            <person name="Rose J.K.C."/>
            <person name="Tang K."/>
        </authorList>
    </citation>
    <scope>NUCLEOTIDE SEQUENCE [LARGE SCALE GENOMIC DNA]</scope>
    <source>
        <strain evidence="10">cv. Huhao1</strain>
        <tissue evidence="9">Leaf</tissue>
    </source>
</reference>
<comment type="caution">
    <text evidence="9">The sequence shown here is derived from an EMBL/GenBank/DDBJ whole genome shotgun (WGS) entry which is preliminary data.</text>
</comment>
<dbReference type="InterPro" id="IPR015424">
    <property type="entry name" value="PyrdxlP-dep_Trfase"/>
</dbReference>
<protein>
    <submittedName>
        <fullName evidence="9">Orn/Lys/Arg decarboxylase, C-terminal</fullName>
    </submittedName>
</protein>
<dbReference type="SUPFAM" id="SSF53383">
    <property type="entry name" value="PLP-dependent transferases"/>
    <property type="match status" value="1"/>
</dbReference>
<comment type="similarity">
    <text evidence="2">Belongs to the Orn/Lys/Arg decarboxylase class-I family.</text>
</comment>
<dbReference type="GO" id="GO:0016831">
    <property type="term" value="F:carboxy-lyase activity"/>
    <property type="evidence" value="ECO:0007669"/>
    <property type="project" value="UniProtKB-KW"/>
</dbReference>
<sequence>MSSAALLNLNLNCRSTIRASSSVEKNRGRKKHEKIGFPDKKKFVKDNVIISDSKDSQNHTYPPLVKTLKALAEQNVANFQFPGHNRGQAAPSSLSGVIGIEPFLHDMHALPELGNLFSREGAISDAQKQAAELFGASETWFLVGGTTCGIQASIMATCSPGDTLILPRNAHKSTFSSMVFCGAIPKYIFPEYDYEWDIAGGITPSQASGSLFKKNTLVEKAIKDLDSEGRKASAVLITSPTYHGICSNLEKISFLCHSHNIPLIVDEAHGAHLGFHENLPRSALSQGVDISIQSTHKVLCSFTQSSMLHMSGNIVDRERISQCLQSLQTTSPNHMLLASLDATRAQISENPKTIFNKPFELAMDAKALIEKIPGITVLNSCTFSDVVGLDSLRITVGVWKLGISGFEADRILYKNGVISELQGARSLMFAINLGTSRDDVVKLVSGLKYLSQKHASIQVHDIQPFIGTVSNMILSPREAFFASKTKVGLKESIGKVCGELVCPFPPGIPLLIPGEVITKEALSYLVEVKKNGGFVTGIADSSLRSIVVCGKNAANGSSIQRDVSGDSSIHRDIYSKFHWLSRVSGDPSVELKGEAQDSSAMFENESTQPTGMHLYFASAVSAGRIGNSPSAIITTLPVYRLATAQSVEARILKRAFSKLRLEHVVIGKCQLKQERPKTDNEVLEALKEAFEILCNNGVAGSSCAELLSTFCDLKGGSEKLSNEAIEDMLEKITKKLKLPQLVLIVGGGPTRVQLAGEIAVDFPKKKVTLVHKGEWLLVFLGPKASKKTLDWLTSKNIEVKLEQTVNLEDVADGSRLDTILRNSMDVNGCLIADEKLSVKGHKNFFAIRGIQTSRK</sequence>
<keyword evidence="3" id="KW-0210">Decarboxylase</keyword>
<keyword evidence="5" id="KW-0456">Lyase</keyword>
<keyword evidence="4" id="KW-0663">Pyridoxal phosphate</keyword>